<dbReference type="InterPro" id="IPR016187">
    <property type="entry name" value="CTDL_fold"/>
</dbReference>
<feature type="disulfide bond" evidence="3">
    <location>
        <begin position="133"/>
        <end position="148"/>
    </location>
</feature>
<dbReference type="Gene3D" id="4.10.400.10">
    <property type="entry name" value="Low-density Lipoprotein Receptor"/>
    <property type="match status" value="1"/>
</dbReference>
<dbReference type="PROSITE" id="PS50068">
    <property type="entry name" value="LDLRA_2"/>
    <property type="match status" value="1"/>
</dbReference>
<dbReference type="SUPFAM" id="SSF57424">
    <property type="entry name" value="LDL receptor-like module"/>
    <property type="match status" value="1"/>
</dbReference>
<dbReference type="EMBL" id="CAJHNH020000347">
    <property type="protein sequence ID" value="CAG5117094.1"/>
    <property type="molecule type" value="Genomic_DNA"/>
</dbReference>
<keyword evidence="2" id="KW-0325">Glycoprotein</keyword>
<reference evidence="5" key="1">
    <citation type="submission" date="2021-04" db="EMBL/GenBank/DDBJ databases">
        <authorList>
            <consortium name="Molecular Ecology Group"/>
        </authorList>
    </citation>
    <scope>NUCLEOTIDE SEQUENCE</scope>
</reference>
<gene>
    <name evidence="5" type="ORF">CUNI_LOCUS2652</name>
</gene>
<proteinExistence type="predicted"/>
<sequence>WDLIGSHCYNFVNVSLDFEDARDTCHKYGATLLIVRDEVEAHNVSSVARNRFVSNHYWIFNGKSKQLTFCSGMWQPNEPRATTDDVAVASNTRGRWALMWVRTNLPFVCRAPACPVDSFRCSDGMCLNRKWTCDGDFDCKDQSDENNCTDNVRYYKSSSGTFDTTNLPLSDYYQFTMEGQPGEILRIEFEAPLKIADSADSVKVYSGGPSVLTSDLIRDIRTSQFEKVIVFGKNHFLIIILQLGSAGVKPSVKASWKSDSEVSRNRTETFNVTNTSLMISSPYFNSSLMPGSFKMEWLLTAPAGQLIVLEILNNTFEMDARSEVYIVTNVGFMLKQLNSNKAVFISSTSNVTVIIKTDSGKQFFSAHVRT</sequence>
<dbReference type="CDD" id="cd00037">
    <property type="entry name" value="CLECT"/>
    <property type="match status" value="1"/>
</dbReference>
<evidence type="ECO:0000259" key="4">
    <source>
        <dbReference type="PROSITE" id="PS50041"/>
    </source>
</evidence>
<dbReference type="InterPro" id="IPR035914">
    <property type="entry name" value="Sperma_CUB_dom_sf"/>
</dbReference>
<protein>
    <recommendedName>
        <fullName evidence="4">C-type lectin domain-containing protein</fullName>
    </recommendedName>
</protein>
<dbReference type="InterPro" id="IPR001304">
    <property type="entry name" value="C-type_lectin-like"/>
</dbReference>
<feature type="non-terminal residue" evidence="5">
    <location>
        <position position="1"/>
    </location>
</feature>
<dbReference type="AlphaFoldDB" id="A0A8S3YJZ9"/>
<organism evidence="5 6">
    <name type="scientific">Candidula unifasciata</name>
    <dbReference type="NCBI Taxonomy" id="100452"/>
    <lineage>
        <taxon>Eukaryota</taxon>
        <taxon>Metazoa</taxon>
        <taxon>Spiralia</taxon>
        <taxon>Lophotrochozoa</taxon>
        <taxon>Mollusca</taxon>
        <taxon>Gastropoda</taxon>
        <taxon>Heterobranchia</taxon>
        <taxon>Euthyneura</taxon>
        <taxon>Panpulmonata</taxon>
        <taxon>Eupulmonata</taxon>
        <taxon>Stylommatophora</taxon>
        <taxon>Helicina</taxon>
        <taxon>Helicoidea</taxon>
        <taxon>Geomitridae</taxon>
        <taxon>Candidula</taxon>
    </lineage>
</organism>
<evidence type="ECO:0000313" key="5">
    <source>
        <dbReference type="EMBL" id="CAG5117094.1"/>
    </source>
</evidence>
<comment type="caution">
    <text evidence="5">The sequence shown here is derived from an EMBL/GenBank/DDBJ whole genome shotgun (WGS) entry which is preliminary data.</text>
</comment>
<feature type="disulfide bond" evidence="3">
    <location>
        <begin position="114"/>
        <end position="126"/>
    </location>
</feature>
<dbReference type="SUPFAM" id="SSF56436">
    <property type="entry name" value="C-type lectin-like"/>
    <property type="match status" value="1"/>
</dbReference>
<dbReference type="Proteomes" id="UP000678393">
    <property type="component" value="Unassembled WGS sequence"/>
</dbReference>
<dbReference type="InterPro" id="IPR016186">
    <property type="entry name" value="C-type_lectin-like/link_sf"/>
</dbReference>
<feature type="non-terminal residue" evidence="5">
    <location>
        <position position="370"/>
    </location>
</feature>
<dbReference type="OrthoDB" id="6121276at2759"/>
<dbReference type="SMART" id="SM00192">
    <property type="entry name" value="LDLa"/>
    <property type="match status" value="1"/>
</dbReference>
<name>A0A8S3YJZ9_9EUPU</name>
<accession>A0A8S3YJZ9</accession>
<keyword evidence="6" id="KW-1185">Reference proteome</keyword>
<dbReference type="FunFam" id="4.10.400.10:FF:000065">
    <property type="entry name" value="Transmembrane protease serine 7"/>
    <property type="match status" value="1"/>
</dbReference>
<feature type="disulfide bond" evidence="3">
    <location>
        <begin position="121"/>
        <end position="139"/>
    </location>
</feature>
<evidence type="ECO:0000256" key="1">
    <source>
        <dbReference type="ARBA" id="ARBA00023157"/>
    </source>
</evidence>
<evidence type="ECO:0000256" key="2">
    <source>
        <dbReference type="ARBA" id="ARBA00023180"/>
    </source>
</evidence>
<dbReference type="Gene3D" id="3.10.100.10">
    <property type="entry name" value="Mannose-Binding Protein A, subunit A"/>
    <property type="match status" value="1"/>
</dbReference>
<dbReference type="InterPro" id="IPR036055">
    <property type="entry name" value="LDL_receptor-like_sf"/>
</dbReference>
<dbReference type="PROSITE" id="PS01209">
    <property type="entry name" value="LDLRA_1"/>
    <property type="match status" value="1"/>
</dbReference>
<dbReference type="Pfam" id="PF00057">
    <property type="entry name" value="Ldl_recept_a"/>
    <property type="match status" value="1"/>
</dbReference>
<evidence type="ECO:0000313" key="6">
    <source>
        <dbReference type="Proteomes" id="UP000678393"/>
    </source>
</evidence>
<evidence type="ECO:0000256" key="3">
    <source>
        <dbReference type="PROSITE-ProRule" id="PRU00124"/>
    </source>
</evidence>
<feature type="domain" description="C-type lectin" evidence="4">
    <location>
        <begin position="4"/>
        <end position="110"/>
    </location>
</feature>
<dbReference type="InterPro" id="IPR023415">
    <property type="entry name" value="LDLR_class-A_CS"/>
</dbReference>
<dbReference type="InterPro" id="IPR002172">
    <property type="entry name" value="LDrepeatLR_classA_rpt"/>
</dbReference>
<keyword evidence="1 3" id="KW-1015">Disulfide bond</keyword>
<dbReference type="CDD" id="cd00112">
    <property type="entry name" value="LDLa"/>
    <property type="match status" value="1"/>
</dbReference>
<dbReference type="SUPFAM" id="SSF49854">
    <property type="entry name" value="Spermadhesin, CUB domain"/>
    <property type="match status" value="1"/>
</dbReference>
<dbReference type="PROSITE" id="PS50041">
    <property type="entry name" value="C_TYPE_LECTIN_2"/>
    <property type="match status" value="1"/>
</dbReference>